<dbReference type="AlphaFoldDB" id="A0AAP0I7Q6"/>
<dbReference type="Pfam" id="PF12937">
    <property type="entry name" value="F-box-like"/>
    <property type="match status" value="1"/>
</dbReference>
<dbReference type="InterPro" id="IPR036047">
    <property type="entry name" value="F-box-like_dom_sf"/>
</dbReference>
<protein>
    <recommendedName>
        <fullName evidence="1">F-box domain-containing protein</fullName>
    </recommendedName>
</protein>
<evidence type="ECO:0000259" key="1">
    <source>
        <dbReference type="PROSITE" id="PS50181"/>
    </source>
</evidence>
<dbReference type="InterPro" id="IPR040275">
    <property type="entry name" value="At5g39450-like"/>
</dbReference>
<gene>
    <name evidence="2" type="ORF">Sjap_018284</name>
</gene>
<dbReference type="Gene3D" id="1.20.1280.50">
    <property type="match status" value="1"/>
</dbReference>
<dbReference type="PANTHER" id="PTHR31370">
    <property type="entry name" value="F-BOX PROTEIN FAMILY-LIKE"/>
    <property type="match status" value="1"/>
</dbReference>
<proteinExistence type="predicted"/>
<organism evidence="2 3">
    <name type="scientific">Stephania japonica</name>
    <dbReference type="NCBI Taxonomy" id="461633"/>
    <lineage>
        <taxon>Eukaryota</taxon>
        <taxon>Viridiplantae</taxon>
        <taxon>Streptophyta</taxon>
        <taxon>Embryophyta</taxon>
        <taxon>Tracheophyta</taxon>
        <taxon>Spermatophyta</taxon>
        <taxon>Magnoliopsida</taxon>
        <taxon>Ranunculales</taxon>
        <taxon>Menispermaceae</taxon>
        <taxon>Menispermoideae</taxon>
        <taxon>Cissampelideae</taxon>
        <taxon>Stephania</taxon>
    </lineage>
</organism>
<dbReference type="SUPFAM" id="SSF81383">
    <property type="entry name" value="F-box domain"/>
    <property type="match status" value="1"/>
</dbReference>
<name>A0AAP0I7Q6_9MAGN</name>
<evidence type="ECO:0000313" key="2">
    <source>
        <dbReference type="EMBL" id="KAK9110224.1"/>
    </source>
</evidence>
<reference evidence="2 3" key="1">
    <citation type="submission" date="2024-01" db="EMBL/GenBank/DDBJ databases">
        <title>Genome assemblies of Stephania.</title>
        <authorList>
            <person name="Yang L."/>
        </authorList>
    </citation>
    <scope>NUCLEOTIDE SEQUENCE [LARGE SCALE GENOMIC DNA]</scope>
    <source>
        <strain evidence="2">QJT</strain>
        <tissue evidence="2">Leaf</tissue>
    </source>
</reference>
<dbReference type="Proteomes" id="UP001417504">
    <property type="component" value="Unassembled WGS sequence"/>
</dbReference>
<dbReference type="Pfam" id="PF12014">
    <property type="entry name" value="Cyclin_D1_bind"/>
    <property type="match status" value="1"/>
</dbReference>
<accession>A0AAP0I7Q6</accession>
<feature type="domain" description="F-box" evidence="1">
    <location>
        <begin position="12"/>
        <end position="58"/>
    </location>
</feature>
<dbReference type="PANTHER" id="PTHR31370:SF2">
    <property type="entry name" value="OS08G0105100 PROTEIN"/>
    <property type="match status" value="1"/>
</dbReference>
<dbReference type="InterPro" id="IPR001810">
    <property type="entry name" value="F-box_dom"/>
</dbReference>
<comment type="caution">
    <text evidence="2">The sequence shown here is derived from an EMBL/GenBank/DDBJ whole genome shotgun (WGS) entry which is preliminary data.</text>
</comment>
<sequence>MVACSASSNCCCSLFQALPDDVFTFITQFLTPRDVCALTLCCRSLAALAASEKVWFGQCEALGVVGSRDLVDWRSGVASYKALCKFIFSVRPLIGIWVHQNPELGNVVYVMPGYVSVVGCRVIPQELGPLGLEEGPLLWAPVFEVIGDFDGSVAFFLHGRERDGDYVYPGSLRPVDRGCNVLLLEVEPRKHGGGSKLLHTKSVVPCDSDWDLSRRICRYDRSGISRSQRVVGQSNSVVSFSRLAFADRRKLLEVVTSDIRLKIPISVNGLMFPGLRMQNESFQKDIVHLTERRLVLMQMYKLGGACVDFQDLHRLPINLKKSESSRSKNSLHCQSNLCGAQNGDEGHLCGSRRRSVSGIFKDSLKLILGRSNSLNGNHEISRRGSSSSESKHALLNEFLRSGDSIGITLHASTMRLSTYRAWPNMHDNRFALYKLPMQLPKAGQDYAGLWGGTFGWPPGRITKDKSGKALFFLLLSYELSEGQCLLIATKILEGTHYVLHPNGSAMFVVKIDEISSDPFPWKTDGESIPVDVKQAYYGEGIANGYGFRYPGTKPGSLFVIQNGILAFVWKESRAVLTLQRLDLEVLLKKGERIPALPPILNFAYLTKSHSNVFTGFSSPRCAFLYHKTLVSQNIAFLLA</sequence>
<dbReference type="EMBL" id="JBBNAE010000007">
    <property type="protein sequence ID" value="KAK9110224.1"/>
    <property type="molecule type" value="Genomic_DNA"/>
</dbReference>
<evidence type="ECO:0000313" key="3">
    <source>
        <dbReference type="Proteomes" id="UP001417504"/>
    </source>
</evidence>
<keyword evidence="3" id="KW-1185">Reference proteome</keyword>
<dbReference type="PROSITE" id="PS50181">
    <property type="entry name" value="FBOX"/>
    <property type="match status" value="1"/>
</dbReference>